<organism evidence="2 3">
    <name type="scientific">Brockia lithotrophica</name>
    <dbReference type="NCBI Taxonomy" id="933949"/>
    <lineage>
        <taxon>Bacteria</taxon>
        <taxon>Bacillati</taxon>
        <taxon>Bacillota</taxon>
        <taxon>Bacilli</taxon>
        <taxon>Bacillales</taxon>
        <taxon>Bacillales Family X. Incertae Sedis</taxon>
        <taxon>Brockia</taxon>
    </lineage>
</organism>
<name>A0A660KVX0_9BACL</name>
<feature type="domain" description="N-acetyltransferase" evidence="1">
    <location>
        <begin position="26"/>
        <end position="215"/>
    </location>
</feature>
<dbReference type="RefSeq" id="WP_121444859.1">
    <property type="nucleotide sequence ID" value="NZ_RBIJ01000006.1"/>
</dbReference>
<dbReference type="GO" id="GO:0045150">
    <property type="term" value="P:acetoin catabolic process"/>
    <property type="evidence" value="ECO:0007669"/>
    <property type="project" value="InterPro"/>
</dbReference>
<dbReference type="InterPro" id="IPR016181">
    <property type="entry name" value="Acyl_CoA_acyltransferase"/>
</dbReference>
<dbReference type="Proteomes" id="UP000267019">
    <property type="component" value="Unassembled WGS sequence"/>
</dbReference>
<accession>A0A660KVX0</accession>
<dbReference type="SUPFAM" id="SSF55729">
    <property type="entry name" value="Acyl-CoA N-acyltransferases (Nat)"/>
    <property type="match status" value="1"/>
</dbReference>
<dbReference type="GO" id="GO:0019152">
    <property type="term" value="F:acetoin dehydrogenase (NAD+) activity"/>
    <property type="evidence" value="ECO:0007669"/>
    <property type="project" value="InterPro"/>
</dbReference>
<evidence type="ECO:0000313" key="3">
    <source>
        <dbReference type="Proteomes" id="UP000267019"/>
    </source>
</evidence>
<dbReference type="GO" id="GO:0016747">
    <property type="term" value="F:acyltransferase activity, transferring groups other than amino-acyl groups"/>
    <property type="evidence" value="ECO:0007669"/>
    <property type="project" value="InterPro"/>
</dbReference>
<sequence length="215" mass="24893">MVETFLHRKTPHRRVIPVEHGPPIVVEGPVSPEELRALRMHPELDAFRPPERQKEALVEIAGLPEGRVIVAKEEDTIVGYATFHAPDEIERWSLARDPRILELGAIEVAPPYRGRGLARTILEVSFADEALEEYIVFTTEYYWHWDLERTGLDVWGYRRLMENLMRSVGMYPAATDDPEIVAHPANALMVRIGARVPMETIERFDRVRFMRRPLY</sequence>
<dbReference type="EMBL" id="RBIJ01000006">
    <property type="protein sequence ID" value="RKQ83592.1"/>
    <property type="molecule type" value="Genomic_DNA"/>
</dbReference>
<keyword evidence="3" id="KW-1185">Reference proteome</keyword>
<reference evidence="2 3" key="1">
    <citation type="submission" date="2018-10" db="EMBL/GenBank/DDBJ databases">
        <title>Genomic Encyclopedia of Type Strains, Phase IV (KMG-IV): sequencing the most valuable type-strain genomes for metagenomic binning, comparative biology and taxonomic classification.</title>
        <authorList>
            <person name="Goeker M."/>
        </authorList>
    </citation>
    <scope>NUCLEOTIDE SEQUENCE [LARGE SCALE GENOMIC DNA]</scope>
    <source>
        <strain evidence="2 3">DSM 22653</strain>
    </source>
</reference>
<evidence type="ECO:0000313" key="2">
    <source>
        <dbReference type="EMBL" id="RKQ83592.1"/>
    </source>
</evidence>
<dbReference type="Pfam" id="PF00583">
    <property type="entry name" value="Acetyltransf_1"/>
    <property type="match status" value="1"/>
</dbReference>
<proteinExistence type="predicted"/>
<dbReference type="CDD" id="cd04301">
    <property type="entry name" value="NAT_SF"/>
    <property type="match status" value="1"/>
</dbReference>
<dbReference type="PROSITE" id="PS51186">
    <property type="entry name" value="GNAT"/>
    <property type="match status" value="1"/>
</dbReference>
<gene>
    <name evidence="2" type="ORF">C7438_1621</name>
</gene>
<dbReference type="InterPro" id="IPR024699">
    <property type="entry name" value="AcuA"/>
</dbReference>
<dbReference type="AlphaFoldDB" id="A0A660KVX0"/>
<comment type="caution">
    <text evidence="2">The sequence shown here is derived from an EMBL/GenBank/DDBJ whole genome shotgun (WGS) entry which is preliminary data.</text>
</comment>
<dbReference type="InterPro" id="IPR000182">
    <property type="entry name" value="GNAT_dom"/>
</dbReference>
<dbReference type="Gene3D" id="3.40.630.30">
    <property type="match status" value="1"/>
</dbReference>
<evidence type="ECO:0000259" key="1">
    <source>
        <dbReference type="PROSITE" id="PS51186"/>
    </source>
</evidence>
<dbReference type="PIRSF" id="PIRSF021278">
    <property type="entry name" value="AcuA"/>
    <property type="match status" value="1"/>
</dbReference>
<protein>
    <submittedName>
        <fullName evidence="2">Acetoin utilization protein AcuA</fullName>
    </submittedName>
</protein>